<feature type="transmembrane region" description="Helical" evidence="2">
    <location>
        <begin position="253"/>
        <end position="275"/>
    </location>
</feature>
<evidence type="ECO:0000313" key="4">
    <source>
        <dbReference type="Proteomes" id="UP001210925"/>
    </source>
</evidence>
<organism evidence="3 4">
    <name type="scientific">Boothiomyces macroporosus</name>
    <dbReference type="NCBI Taxonomy" id="261099"/>
    <lineage>
        <taxon>Eukaryota</taxon>
        <taxon>Fungi</taxon>
        <taxon>Fungi incertae sedis</taxon>
        <taxon>Chytridiomycota</taxon>
        <taxon>Chytridiomycota incertae sedis</taxon>
        <taxon>Chytridiomycetes</taxon>
        <taxon>Rhizophydiales</taxon>
        <taxon>Terramycetaceae</taxon>
        <taxon>Boothiomyces</taxon>
    </lineage>
</organism>
<accession>A0AAD5UGR0</accession>
<feature type="transmembrane region" description="Helical" evidence="2">
    <location>
        <begin position="95"/>
        <end position="117"/>
    </location>
</feature>
<keyword evidence="4" id="KW-1185">Reference proteome</keyword>
<dbReference type="AlphaFoldDB" id="A0AAD5UGR0"/>
<feature type="transmembrane region" description="Helical" evidence="2">
    <location>
        <begin position="59"/>
        <end position="83"/>
    </location>
</feature>
<feature type="compositionally biased region" description="Polar residues" evidence="1">
    <location>
        <begin position="324"/>
        <end position="337"/>
    </location>
</feature>
<name>A0AAD5UGR0_9FUNG</name>
<feature type="region of interest" description="Disordered" evidence="1">
    <location>
        <begin position="324"/>
        <end position="343"/>
    </location>
</feature>
<dbReference type="EMBL" id="JADGKB010000079">
    <property type="protein sequence ID" value="KAJ3254713.1"/>
    <property type="molecule type" value="Genomic_DNA"/>
</dbReference>
<protein>
    <submittedName>
        <fullName evidence="3">Uncharacterized protein</fullName>
    </submittedName>
</protein>
<dbReference type="Proteomes" id="UP001210925">
    <property type="component" value="Unassembled WGS sequence"/>
</dbReference>
<feature type="transmembrane region" description="Helical" evidence="2">
    <location>
        <begin position="166"/>
        <end position="198"/>
    </location>
</feature>
<feature type="transmembrane region" description="Helical" evidence="2">
    <location>
        <begin position="287"/>
        <end position="308"/>
    </location>
</feature>
<gene>
    <name evidence="3" type="ORF">HK103_006865</name>
</gene>
<keyword evidence="2" id="KW-1133">Transmembrane helix</keyword>
<evidence type="ECO:0000313" key="3">
    <source>
        <dbReference type="EMBL" id="KAJ3254713.1"/>
    </source>
</evidence>
<feature type="transmembrane region" description="Helical" evidence="2">
    <location>
        <begin position="210"/>
        <end position="232"/>
    </location>
</feature>
<evidence type="ECO:0000256" key="1">
    <source>
        <dbReference type="SAM" id="MobiDB-lite"/>
    </source>
</evidence>
<evidence type="ECO:0000256" key="2">
    <source>
        <dbReference type="SAM" id="Phobius"/>
    </source>
</evidence>
<proteinExistence type="predicted"/>
<sequence length="343" mass="38802">MGSACNGDYMEIPLDSQNTSRYIAPLQKDIYASFVQFQGGSVDTIWTMFYPLAEVTPKFVYPMESIGLICYILALMLSMFAAYKELRKVLRKIEGAGYLFVAQVLWIIWIAFCFADWTSSYSSVQTMAIIDGLIPAIYNISTLLSMFATVGLIMKFMGRRHKLNGVLVYGLVAASHFVLAGGGYIFVFCFIPEIAYIFTSWYTLSPLWNLLLFLVNTGPPMIILGQIGNLYGFNNDIKSPMVIYRNLLQQSPIMQILLPTQVLNTVVYVALVVVLQFTELLKNDRNFMAWNGLIILSMIIHEVLNYWIKGYLSKLLELVGSQRKSTPDYKNTTSTSIAKKEDQ</sequence>
<reference evidence="3" key="1">
    <citation type="submission" date="2020-05" db="EMBL/GenBank/DDBJ databases">
        <title>Phylogenomic resolution of chytrid fungi.</title>
        <authorList>
            <person name="Stajich J.E."/>
            <person name="Amses K."/>
            <person name="Simmons R."/>
            <person name="Seto K."/>
            <person name="Myers J."/>
            <person name="Bonds A."/>
            <person name="Quandt C.A."/>
            <person name="Barry K."/>
            <person name="Liu P."/>
            <person name="Grigoriev I."/>
            <person name="Longcore J.E."/>
            <person name="James T.Y."/>
        </authorList>
    </citation>
    <scope>NUCLEOTIDE SEQUENCE</scope>
    <source>
        <strain evidence="3">PLAUS21</strain>
    </source>
</reference>
<keyword evidence="2" id="KW-0812">Transmembrane</keyword>
<keyword evidence="2" id="KW-0472">Membrane</keyword>
<comment type="caution">
    <text evidence="3">The sequence shown here is derived from an EMBL/GenBank/DDBJ whole genome shotgun (WGS) entry which is preliminary data.</text>
</comment>
<feature type="transmembrane region" description="Helical" evidence="2">
    <location>
        <begin position="137"/>
        <end position="154"/>
    </location>
</feature>